<sequence>MEPSRRNLSTTTVAVVLLLIIMTSEMTIVGAQFGGCSHLSGNYHGWCDNRNKACTNTCLAESPNNIGGYCGVTLLISMCYCITEC</sequence>
<dbReference type="InterPro" id="IPR036574">
    <property type="entry name" value="Scorpion_toxin-like_sf"/>
</dbReference>
<proteinExistence type="predicted"/>
<keyword evidence="3" id="KW-1185">Reference proteome</keyword>
<evidence type="ECO:0000313" key="3">
    <source>
        <dbReference type="Proteomes" id="UP001497457"/>
    </source>
</evidence>
<organism evidence="2 3">
    <name type="scientific">Urochloa decumbens</name>
    <dbReference type="NCBI Taxonomy" id="240449"/>
    <lineage>
        <taxon>Eukaryota</taxon>
        <taxon>Viridiplantae</taxon>
        <taxon>Streptophyta</taxon>
        <taxon>Embryophyta</taxon>
        <taxon>Tracheophyta</taxon>
        <taxon>Spermatophyta</taxon>
        <taxon>Magnoliopsida</taxon>
        <taxon>Liliopsida</taxon>
        <taxon>Poales</taxon>
        <taxon>Poaceae</taxon>
        <taxon>PACMAD clade</taxon>
        <taxon>Panicoideae</taxon>
        <taxon>Panicodae</taxon>
        <taxon>Paniceae</taxon>
        <taxon>Melinidinae</taxon>
        <taxon>Urochloa</taxon>
    </lineage>
</organism>
<reference evidence="2" key="1">
    <citation type="submission" date="2024-10" db="EMBL/GenBank/DDBJ databases">
        <authorList>
            <person name="Ryan C."/>
        </authorList>
    </citation>
    <scope>NUCLEOTIDE SEQUENCE [LARGE SCALE GENOMIC DNA]</scope>
</reference>
<dbReference type="AlphaFoldDB" id="A0ABC9B777"/>
<dbReference type="Gene3D" id="3.30.30.10">
    <property type="entry name" value="Knottin, scorpion toxin-like"/>
    <property type="match status" value="1"/>
</dbReference>
<evidence type="ECO:0000313" key="2">
    <source>
        <dbReference type="EMBL" id="CAL4993162.1"/>
    </source>
</evidence>
<keyword evidence="1" id="KW-0732">Signal</keyword>
<gene>
    <name evidence="2" type="ORF">URODEC1_LOCUS61429</name>
</gene>
<feature type="signal peptide" evidence="1">
    <location>
        <begin position="1"/>
        <end position="26"/>
    </location>
</feature>
<dbReference type="EMBL" id="OZ075134">
    <property type="protein sequence ID" value="CAL4993162.1"/>
    <property type="molecule type" value="Genomic_DNA"/>
</dbReference>
<name>A0ABC9B777_9POAL</name>
<protein>
    <submittedName>
        <fullName evidence="2">Uncharacterized protein</fullName>
    </submittedName>
</protein>
<evidence type="ECO:0000256" key="1">
    <source>
        <dbReference type="SAM" id="SignalP"/>
    </source>
</evidence>
<accession>A0ABC9B777</accession>
<feature type="chain" id="PRO_5044844399" evidence="1">
    <location>
        <begin position="27"/>
        <end position="85"/>
    </location>
</feature>
<dbReference type="Proteomes" id="UP001497457">
    <property type="component" value="Chromosome 24b"/>
</dbReference>